<dbReference type="Proteomes" id="UP000075809">
    <property type="component" value="Unassembled WGS sequence"/>
</dbReference>
<protein>
    <submittedName>
        <fullName evidence="1">Uncharacterized protein</fullName>
    </submittedName>
</protein>
<dbReference type="AlphaFoldDB" id="A0A151X8C8"/>
<evidence type="ECO:0000313" key="2">
    <source>
        <dbReference type="Proteomes" id="UP000075809"/>
    </source>
</evidence>
<dbReference type="EMBL" id="KQ982430">
    <property type="protein sequence ID" value="KYQ56570.1"/>
    <property type="molecule type" value="Genomic_DNA"/>
</dbReference>
<sequence length="125" mass="14820">MNIIDLNETTNSEKDVNKCILQTQKKLVRYPGDIDDDILQTMTPRTSKCIIKMLKKCQEKDKIIKRCRTQQSRQKKKIESLCQLLLELRKERLLSENSCDIMQVSRIVEKKTLNKNVHCEWKINQ</sequence>
<proteinExistence type="predicted"/>
<gene>
    <name evidence="1" type="ORF">ALC60_04498</name>
</gene>
<accession>A0A151X8C8</accession>
<evidence type="ECO:0000313" key="1">
    <source>
        <dbReference type="EMBL" id="KYQ56570.1"/>
    </source>
</evidence>
<organism evidence="1 2">
    <name type="scientific">Mycetomoellerius zeteki</name>
    <dbReference type="NCBI Taxonomy" id="64791"/>
    <lineage>
        <taxon>Eukaryota</taxon>
        <taxon>Metazoa</taxon>
        <taxon>Ecdysozoa</taxon>
        <taxon>Arthropoda</taxon>
        <taxon>Hexapoda</taxon>
        <taxon>Insecta</taxon>
        <taxon>Pterygota</taxon>
        <taxon>Neoptera</taxon>
        <taxon>Endopterygota</taxon>
        <taxon>Hymenoptera</taxon>
        <taxon>Apocrita</taxon>
        <taxon>Aculeata</taxon>
        <taxon>Formicoidea</taxon>
        <taxon>Formicidae</taxon>
        <taxon>Myrmicinae</taxon>
        <taxon>Mycetomoellerius</taxon>
    </lineage>
</organism>
<reference evidence="1 2" key="1">
    <citation type="submission" date="2015-09" db="EMBL/GenBank/DDBJ databases">
        <title>Trachymyrmex zeteki WGS genome.</title>
        <authorList>
            <person name="Nygaard S."/>
            <person name="Hu H."/>
            <person name="Boomsma J."/>
            <person name="Zhang G."/>
        </authorList>
    </citation>
    <scope>NUCLEOTIDE SEQUENCE [LARGE SCALE GENOMIC DNA]</scope>
    <source>
        <strain evidence="1">Tzet28-1</strain>
        <tissue evidence="1">Whole body</tissue>
    </source>
</reference>
<keyword evidence="2" id="KW-1185">Reference proteome</keyword>
<name>A0A151X8C8_9HYME</name>